<dbReference type="EMBL" id="AVOT02091257">
    <property type="protein sequence ID" value="MBW0573045.1"/>
    <property type="molecule type" value="Genomic_DNA"/>
</dbReference>
<keyword evidence="3" id="KW-1185">Reference proteome</keyword>
<accession>A0A9Q3K143</accession>
<evidence type="ECO:0000313" key="2">
    <source>
        <dbReference type="EMBL" id="MBW0573045.1"/>
    </source>
</evidence>
<name>A0A9Q3K143_9BASI</name>
<organism evidence="2 3">
    <name type="scientific">Austropuccinia psidii MF-1</name>
    <dbReference type="NCBI Taxonomy" id="1389203"/>
    <lineage>
        <taxon>Eukaryota</taxon>
        <taxon>Fungi</taxon>
        <taxon>Dikarya</taxon>
        <taxon>Basidiomycota</taxon>
        <taxon>Pucciniomycotina</taxon>
        <taxon>Pucciniomycetes</taxon>
        <taxon>Pucciniales</taxon>
        <taxon>Sphaerophragmiaceae</taxon>
        <taxon>Austropuccinia</taxon>
    </lineage>
</organism>
<feature type="region of interest" description="Disordered" evidence="1">
    <location>
        <begin position="28"/>
        <end position="55"/>
    </location>
</feature>
<feature type="compositionally biased region" description="Polar residues" evidence="1">
    <location>
        <begin position="32"/>
        <end position="41"/>
    </location>
</feature>
<reference evidence="2" key="1">
    <citation type="submission" date="2021-03" db="EMBL/GenBank/DDBJ databases">
        <title>Draft genome sequence of rust myrtle Austropuccinia psidii MF-1, a brazilian biotype.</title>
        <authorList>
            <person name="Quecine M.C."/>
            <person name="Pachon D.M.R."/>
            <person name="Bonatelli M.L."/>
            <person name="Correr F.H."/>
            <person name="Franceschini L.M."/>
            <person name="Leite T.F."/>
            <person name="Margarido G.R.A."/>
            <person name="Almeida C.A."/>
            <person name="Ferrarezi J.A."/>
            <person name="Labate C.A."/>
        </authorList>
    </citation>
    <scope>NUCLEOTIDE SEQUENCE</scope>
    <source>
        <strain evidence="2">MF-1</strain>
    </source>
</reference>
<dbReference type="AlphaFoldDB" id="A0A9Q3K143"/>
<protein>
    <submittedName>
        <fullName evidence="2">Uncharacterized protein</fullName>
    </submittedName>
</protein>
<proteinExistence type="predicted"/>
<evidence type="ECO:0000313" key="3">
    <source>
        <dbReference type="Proteomes" id="UP000765509"/>
    </source>
</evidence>
<gene>
    <name evidence="2" type="ORF">O181_112760</name>
</gene>
<evidence type="ECO:0000256" key="1">
    <source>
        <dbReference type="SAM" id="MobiDB-lite"/>
    </source>
</evidence>
<sequence length="140" mass="15426">MAFLGHLGRYGLYGTWAVITVQGPRPVGQLGQRAQPTSPQGQVGLKPQLGPPEPNLDTNHHGAKMAINQHRTHFGPGSPWTTFQPMAPGSHQRPPDLLNFPLTLRGILPFLHAPCTQGCRSGAYMVLYTIMHHFCSEIQW</sequence>
<comment type="caution">
    <text evidence="2">The sequence shown here is derived from an EMBL/GenBank/DDBJ whole genome shotgun (WGS) entry which is preliminary data.</text>
</comment>
<dbReference type="Proteomes" id="UP000765509">
    <property type="component" value="Unassembled WGS sequence"/>
</dbReference>